<proteinExistence type="predicted"/>
<dbReference type="Gene3D" id="3.50.50.60">
    <property type="entry name" value="FAD/NAD(P)-binding domain"/>
    <property type="match status" value="1"/>
</dbReference>
<dbReference type="Proteomes" id="UP000008743">
    <property type="component" value="Unassembled WGS sequence"/>
</dbReference>
<accession>A0A0D2UK16</accession>
<sequence>MTDEDNNNTFENTLARPSLASRVPAFEYAKCVNAWAGHHDYSAFDHSVILGAHPNLELFGLFLNNN</sequence>
<name>A0A0D2UK16_CAPO3</name>
<dbReference type="Gene3D" id="3.30.9.10">
    <property type="entry name" value="D-Amino Acid Oxidase, subunit A, domain 2"/>
    <property type="match status" value="1"/>
</dbReference>
<evidence type="ECO:0000313" key="2">
    <source>
        <dbReference type="Proteomes" id="UP000008743"/>
    </source>
</evidence>
<organism evidence="1 2">
    <name type="scientific">Capsaspora owczarzaki (strain ATCC 30864)</name>
    <dbReference type="NCBI Taxonomy" id="595528"/>
    <lineage>
        <taxon>Eukaryota</taxon>
        <taxon>Filasterea</taxon>
        <taxon>Capsaspora</taxon>
    </lineage>
</organism>
<evidence type="ECO:0000313" key="1">
    <source>
        <dbReference type="EMBL" id="KJE95451.1"/>
    </source>
</evidence>
<keyword evidence="2" id="KW-1185">Reference proteome</keyword>
<protein>
    <submittedName>
        <fullName evidence="1">Uncharacterized protein</fullName>
    </submittedName>
</protein>
<dbReference type="OrthoDB" id="424974at2759"/>
<dbReference type="EMBL" id="KE346369">
    <property type="protein sequence ID" value="KJE95451.1"/>
    <property type="molecule type" value="Genomic_DNA"/>
</dbReference>
<dbReference type="AlphaFoldDB" id="A0A0D2UK16"/>
<gene>
    <name evidence="1" type="ORF">CAOG_009924</name>
</gene>
<reference evidence="2" key="1">
    <citation type="submission" date="2011-02" db="EMBL/GenBank/DDBJ databases">
        <title>The Genome Sequence of Capsaspora owczarzaki ATCC 30864.</title>
        <authorList>
            <person name="Russ C."/>
            <person name="Cuomo C."/>
            <person name="Burger G."/>
            <person name="Gray M.W."/>
            <person name="Holland P.W.H."/>
            <person name="King N."/>
            <person name="Lang F.B.F."/>
            <person name="Roger A.J."/>
            <person name="Ruiz-Trillo I."/>
            <person name="Young S.K."/>
            <person name="Zeng Q."/>
            <person name="Gargeya S."/>
            <person name="Alvarado L."/>
            <person name="Berlin A."/>
            <person name="Chapman S.B."/>
            <person name="Chen Z."/>
            <person name="Freedman E."/>
            <person name="Gellesch M."/>
            <person name="Goldberg J."/>
            <person name="Griggs A."/>
            <person name="Gujja S."/>
            <person name="Heilman E."/>
            <person name="Heiman D."/>
            <person name="Howarth C."/>
            <person name="Mehta T."/>
            <person name="Neiman D."/>
            <person name="Pearson M."/>
            <person name="Roberts A."/>
            <person name="Saif S."/>
            <person name="Shea T."/>
            <person name="Shenoy N."/>
            <person name="Sisk P."/>
            <person name="Stolte C."/>
            <person name="Sykes S."/>
            <person name="White J."/>
            <person name="Yandava C."/>
            <person name="Haas B."/>
            <person name="Nusbaum C."/>
            <person name="Birren B."/>
        </authorList>
    </citation>
    <scope>NUCLEOTIDE SEQUENCE</scope>
    <source>
        <strain evidence="2">ATCC 30864</strain>
    </source>
</reference>
<dbReference type="InParanoid" id="A0A0D2UK16"/>
<dbReference type="InterPro" id="IPR036188">
    <property type="entry name" value="FAD/NAD-bd_sf"/>
</dbReference>